<gene>
    <name evidence="2" type="ORF">BSK47_29500</name>
</gene>
<keyword evidence="1" id="KW-0472">Membrane</keyword>
<keyword evidence="1" id="KW-1133">Transmembrane helix</keyword>
<accession>A0AB36J4R1</accession>
<dbReference type="Pfam" id="PF22091">
    <property type="entry name" value="DUF6941"/>
    <property type="match status" value="1"/>
</dbReference>
<evidence type="ECO:0000313" key="3">
    <source>
        <dbReference type="Proteomes" id="UP000187323"/>
    </source>
</evidence>
<comment type="caution">
    <text evidence="2">The sequence shown here is derived from an EMBL/GenBank/DDBJ whole genome shotgun (WGS) entry which is preliminary data.</text>
</comment>
<dbReference type="EMBL" id="MPTO01000041">
    <property type="protein sequence ID" value="OME11230.1"/>
    <property type="molecule type" value="Genomic_DNA"/>
</dbReference>
<evidence type="ECO:0000313" key="2">
    <source>
        <dbReference type="EMBL" id="OME11230.1"/>
    </source>
</evidence>
<reference evidence="2 3" key="1">
    <citation type="submission" date="2016-10" db="EMBL/GenBank/DDBJ databases">
        <title>Paenibacillus species isolates.</title>
        <authorList>
            <person name="Beno S.M."/>
        </authorList>
    </citation>
    <scope>NUCLEOTIDE SEQUENCE [LARGE SCALE GENOMIC DNA]</scope>
    <source>
        <strain evidence="2 3">FSL H7-0918</strain>
    </source>
</reference>
<evidence type="ECO:0000256" key="1">
    <source>
        <dbReference type="SAM" id="Phobius"/>
    </source>
</evidence>
<proteinExistence type="predicted"/>
<dbReference type="InterPro" id="IPR054221">
    <property type="entry name" value="DUF6941"/>
</dbReference>
<dbReference type="RefSeq" id="WP_076138648.1">
    <property type="nucleotide sequence ID" value="NZ_MPTN01000050.1"/>
</dbReference>
<feature type="transmembrane region" description="Helical" evidence="1">
    <location>
        <begin position="43"/>
        <end position="60"/>
    </location>
</feature>
<dbReference type="AlphaFoldDB" id="A0AB36J4R1"/>
<organism evidence="2 3">
    <name type="scientific">Paenibacillus odorifer</name>
    <dbReference type="NCBI Taxonomy" id="189426"/>
    <lineage>
        <taxon>Bacteria</taxon>
        <taxon>Bacillati</taxon>
        <taxon>Bacillota</taxon>
        <taxon>Bacilli</taxon>
        <taxon>Bacillales</taxon>
        <taxon>Paenibacillaceae</taxon>
        <taxon>Paenibacillus</taxon>
    </lineage>
</organism>
<dbReference type="Proteomes" id="UP000187323">
    <property type="component" value="Unassembled WGS sequence"/>
</dbReference>
<protein>
    <submittedName>
        <fullName evidence="2">Uncharacterized protein</fullName>
    </submittedName>
</protein>
<sequence>MDKSKPLLNYLILCEDVSIGRNLLGEDKLTIIQPLSNILTDNLPLVVTLGIVFSVSNLLPRSKYNVQMRIVNERGTELSSQSYEMPAEINGSETSSITSAGGIKDMEFEGPGFYKFELSLDGNFIGEQVLEIKKRLN</sequence>
<keyword evidence="1" id="KW-0812">Transmembrane</keyword>
<name>A0AB36J4R1_9BACL</name>